<dbReference type="GO" id="GO:0043171">
    <property type="term" value="P:peptide catabolic process"/>
    <property type="evidence" value="ECO:0007669"/>
    <property type="project" value="TreeGrafter"/>
</dbReference>
<evidence type="ECO:0000313" key="14">
    <source>
        <dbReference type="EMBL" id="TGZ54434.1"/>
    </source>
</evidence>
<name>A0A4V6RGN3_9HYME</name>
<dbReference type="InterPro" id="IPR015211">
    <property type="entry name" value="Peptidase_M1_C"/>
</dbReference>
<dbReference type="InterPro" id="IPR042097">
    <property type="entry name" value="Aminopeptidase_N-like_N_sf"/>
</dbReference>
<dbReference type="PANTHER" id="PTHR45726">
    <property type="entry name" value="LEUKOTRIENE A-4 HYDROLASE"/>
    <property type="match status" value="1"/>
</dbReference>
<dbReference type="InterPro" id="IPR038502">
    <property type="entry name" value="M1_LTA-4_hydro/amino_C_sf"/>
</dbReference>
<dbReference type="Proteomes" id="UP000310200">
    <property type="component" value="Unassembled WGS sequence"/>
</dbReference>
<keyword evidence="11" id="KW-0482">Metalloprotease</keyword>
<comment type="caution">
    <text evidence="14">The sequence shown here is derived from an EMBL/GenBank/DDBJ whole genome shotgun (WGS) entry which is preliminary data.</text>
</comment>
<dbReference type="InterPro" id="IPR016024">
    <property type="entry name" value="ARM-type_fold"/>
</dbReference>
<proteinExistence type="inferred from homology"/>
<dbReference type="GO" id="GO:0098552">
    <property type="term" value="C:side of membrane"/>
    <property type="evidence" value="ECO:0007669"/>
    <property type="project" value="UniProtKB-KW"/>
</dbReference>
<evidence type="ECO:0000256" key="1">
    <source>
        <dbReference type="ARBA" id="ARBA00001947"/>
    </source>
</evidence>
<organism evidence="14 15">
    <name type="scientific">Temnothorax longispinosus</name>
    <dbReference type="NCBI Taxonomy" id="300112"/>
    <lineage>
        <taxon>Eukaryota</taxon>
        <taxon>Metazoa</taxon>
        <taxon>Ecdysozoa</taxon>
        <taxon>Arthropoda</taxon>
        <taxon>Hexapoda</taxon>
        <taxon>Insecta</taxon>
        <taxon>Pterygota</taxon>
        <taxon>Neoptera</taxon>
        <taxon>Endopterygota</taxon>
        <taxon>Hymenoptera</taxon>
        <taxon>Apocrita</taxon>
        <taxon>Aculeata</taxon>
        <taxon>Formicoidea</taxon>
        <taxon>Formicidae</taxon>
        <taxon>Myrmicinae</taxon>
        <taxon>Temnothorax</taxon>
    </lineage>
</organism>
<keyword evidence="6" id="KW-0336">GPI-anchor</keyword>
<dbReference type="Pfam" id="PF17900">
    <property type="entry name" value="Peptidase_M1_N"/>
    <property type="match status" value="1"/>
</dbReference>
<evidence type="ECO:0000256" key="4">
    <source>
        <dbReference type="ARBA" id="ARBA00010136"/>
    </source>
</evidence>
<feature type="non-terminal residue" evidence="14">
    <location>
        <position position="605"/>
    </location>
</feature>
<dbReference type="SMART" id="SM01263">
    <property type="entry name" value="Leuk-A4-hydro_C"/>
    <property type="match status" value="1"/>
</dbReference>
<dbReference type="Pfam" id="PF01433">
    <property type="entry name" value="Peptidase_M1"/>
    <property type="match status" value="1"/>
</dbReference>
<evidence type="ECO:0000256" key="10">
    <source>
        <dbReference type="ARBA" id="ARBA00022833"/>
    </source>
</evidence>
<evidence type="ECO:0000256" key="2">
    <source>
        <dbReference type="ARBA" id="ARBA00004496"/>
    </source>
</evidence>
<keyword evidence="8" id="KW-0479">Metal-binding</keyword>
<dbReference type="SUPFAM" id="SSF55486">
    <property type="entry name" value="Metalloproteases ('zincins'), catalytic domain"/>
    <property type="match status" value="1"/>
</dbReference>
<keyword evidence="9 14" id="KW-0378">Hydrolase</keyword>
<dbReference type="GO" id="GO:0004301">
    <property type="term" value="F:epoxide hydrolase activity"/>
    <property type="evidence" value="ECO:0007669"/>
    <property type="project" value="TreeGrafter"/>
</dbReference>
<dbReference type="SUPFAM" id="SSF48371">
    <property type="entry name" value="ARM repeat"/>
    <property type="match status" value="1"/>
</dbReference>
<keyword evidence="12" id="KW-0449">Lipoprotein</keyword>
<keyword evidence="5" id="KW-0963">Cytoplasm</keyword>
<dbReference type="Gene3D" id="3.30.2010.30">
    <property type="match status" value="1"/>
</dbReference>
<evidence type="ECO:0000256" key="5">
    <source>
        <dbReference type="ARBA" id="ARBA00022490"/>
    </source>
</evidence>
<dbReference type="SUPFAM" id="SSF63737">
    <property type="entry name" value="Leukotriene A4 hydrolase N-terminal domain"/>
    <property type="match status" value="1"/>
</dbReference>
<evidence type="ECO:0000256" key="7">
    <source>
        <dbReference type="ARBA" id="ARBA00022670"/>
    </source>
</evidence>
<keyword evidence="10" id="KW-0862">Zinc</keyword>
<evidence type="ECO:0000256" key="9">
    <source>
        <dbReference type="ARBA" id="ARBA00022801"/>
    </source>
</evidence>
<keyword evidence="6" id="KW-0472">Membrane</keyword>
<dbReference type="GO" id="GO:0006508">
    <property type="term" value="P:proteolysis"/>
    <property type="evidence" value="ECO:0007669"/>
    <property type="project" value="UniProtKB-KW"/>
</dbReference>
<dbReference type="InterPro" id="IPR027268">
    <property type="entry name" value="Peptidase_M4/M1_CTD_sf"/>
</dbReference>
<comment type="similarity">
    <text evidence="4">Belongs to the peptidase M1 family.</text>
</comment>
<sequence length="605" mass="70338">LATVIYTDLELIVDFNQKVLKGRAILTIERKPSTNEIILDNLGLVVSHVTDTDGTPLNYHVRNSHALGSSFCVQLPQTVDTTYNSICNIQIEYKTSPASPALYWLTPEQTADGRHPFLLSNNKLIYARAWFPCQDTPSVKFKYYAKISVQKNFSVLMSALLQKMNVGPELAVYEFHQKKPVPSYAVIIAVGSLLTIKLDARINIFAERNLIFTERSLIFARNILKLRRPAQLMLMAAENLCGPYLWDKYDICVLPLSIAHFEIECPCVTFISPTLLGGDISYLSSLIARNISQSWAGNLVTCSNYQHLWLNKSFSIFICRKIKCTMYLNYEDLYKFFQREGLKNLSSMVDKFENTGLVKCLIPNLTDMSPHKATKCVPYEWGCALLDHLESMLGGPIVFEKFLKYYFRRFAYRSINTTDWINCLYRYFPHKKRILDRVKWYSWFFNITPSLIVPRVSILEVQCFRLAANWEPENSDIVNNINFQLSEFCDVKRIIFLNFQHTLNTHLTKEELESIIPGFAFNIRNVEIRFIWLLLCIKVRWAEKVESALKFAIKFCFPNCVCVIFQSLYEWTEMRPVVIETYMKNKEKMLYETQKELDRILHLTT</sequence>
<dbReference type="PANTHER" id="PTHR45726:SF3">
    <property type="entry name" value="LEUKOTRIENE A-4 HYDROLASE"/>
    <property type="match status" value="1"/>
</dbReference>
<dbReference type="Pfam" id="PF09127">
    <property type="entry name" value="Leuk-A4-hydro_C"/>
    <property type="match status" value="1"/>
</dbReference>
<evidence type="ECO:0000256" key="8">
    <source>
        <dbReference type="ARBA" id="ARBA00022723"/>
    </source>
</evidence>
<keyword evidence="7" id="KW-0645">Protease</keyword>
<evidence type="ECO:0000256" key="11">
    <source>
        <dbReference type="ARBA" id="ARBA00023049"/>
    </source>
</evidence>
<comment type="cofactor">
    <cofactor evidence="1">
        <name>Zn(2+)</name>
        <dbReference type="ChEBI" id="CHEBI:29105"/>
    </cofactor>
</comment>
<dbReference type="AlphaFoldDB" id="A0A4V6RGN3"/>
<feature type="domain" description="Peptidase M1 leukotriene A4 hydrolase/aminopeptidase C-terminal" evidence="13">
    <location>
        <begin position="458"/>
        <end position="601"/>
    </location>
</feature>
<reference evidence="14 15" key="1">
    <citation type="journal article" date="2019" name="Philos. Trans. R. Soc. Lond., B, Biol. Sci.">
        <title>Ant behaviour and brain gene expression of defending hosts depend on the ecological success of the intruding social parasite.</title>
        <authorList>
            <person name="Kaur R."/>
            <person name="Stoldt M."/>
            <person name="Jongepier E."/>
            <person name="Feldmeyer B."/>
            <person name="Menzel F."/>
            <person name="Bornberg-Bauer E."/>
            <person name="Foitzik S."/>
        </authorList>
    </citation>
    <scope>NUCLEOTIDE SEQUENCE [LARGE SCALE GENOMIC DNA]</scope>
    <source>
        <tissue evidence="14">Whole body</tissue>
    </source>
</reference>
<protein>
    <submittedName>
        <fullName evidence="14">Leukotriene A-4 hydrolase</fullName>
    </submittedName>
</protein>
<dbReference type="InterPro" id="IPR014782">
    <property type="entry name" value="Peptidase_M1_dom"/>
</dbReference>
<dbReference type="EMBL" id="QBLH01000676">
    <property type="protein sequence ID" value="TGZ54434.1"/>
    <property type="molecule type" value="Genomic_DNA"/>
</dbReference>
<dbReference type="Gene3D" id="1.10.390.10">
    <property type="entry name" value="Neutral Protease Domain 2"/>
    <property type="match status" value="1"/>
</dbReference>
<evidence type="ECO:0000256" key="6">
    <source>
        <dbReference type="ARBA" id="ARBA00022622"/>
    </source>
</evidence>
<accession>A0A4V6RGN3</accession>
<dbReference type="InterPro" id="IPR034015">
    <property type="entry name" value="M1_LTA4H"/>
</dbReference>
<evidence type="ECO:0000313" key="15">
    <source>
        <dbReference type="Proteomes" id="UP000310200"/>
    </source>
</evidence>
<keyword evidence="15" id="KW-1185">Reference proteome</keyword>
<feature type="non-terminal residue" evidence="14">
    <location>
        <position position="1"/>
    </location>
</feature>
<keyword evidence="6" id="KW-0325">Glycoprotein</keyword>
<dbReference type="GO" id="GO:0005886">
    <property type="term" value="C:plasma membrane"/>
    <property type="evidence" value="ECO:0007669"/>
    <property type="project" value="UniProtKB-SubCell"/>
</dbReference>
<dbReference type="Gene3D" id="2.60.40.1730">
    <property type="entry name" value="tricorn interacting facor f3 domain"/>
    <property type="match status" value="1"/>
</dbReference>
<evidence type="ECO:0000256" key="12">
    <source>
        <dbReference type="ARBA" id="ARBA00023288"/>
    </source>
</evidence>
<evidence type="ECO:0000256" key="3">
    <source>
        <dbReference type="ARBA" id="ARBA00004609"/>
    </source>
</evidence>
<dbReference type="STRING" id="300112.A0A4V6RGN3"/>
<dbReference type="InterPro" id="IPR001930">
    <property type="entry name" value="Peptidase_M1"/>
</dbReference>
<dbReference type="GO" id="GO:0005829">
    <property type="term" value="C:cytosol"/>
    <property type="evidence" value="ECO:0007669"/>
    <property type="project" value="TreeGrafter"/>
</dbReference>
<dbReference type="GO" id="GO:0004177">
    <property type="term" value="F:aminopeptidase activity"/>
    <property type="evidence" value="ECO:0007669"/>
    <property type="project" value="TreeGrafter"/>
</dbReference>
<dbReference type="InterPro" id="IPR045357">
    <property type="entry name" value="Aminopeptidase_N-like_N"/>
</dbReference>
<dbReference type="GO" id="GO:0008270">
    <property type="term" value="F:zinc ion binding"/>
    <property type="evidence" value="ECO:0007669"/>
    <property type="project" value="InterPro"/>
</dbReference>
<evidence type="ECO:0000259" key="13">
    <source>
        <dbReference type="SMART" id="SM01263"/>
    </source>
</evidence>
<dbReference type="GO" id="GO:0008237">
    <property type="term" value="F:metallopeptidase activity"/>
    <property type="evidence" value="ECO:0007669"/>
    <property type="project" value="UniProtKB-KW"/>
</dbReference>
<gene>
    <name evidence="14" type="ORF">DBV15_11078</name>
</gene>
<comment type="subcellular location">
    <subcellularLocation>
        <location evidence="3">Cell membrane</location>
        <topology evidence="3">Lipid-anchor</topology>
        <topology evidence="3">GPI-anchor</topology>
    </subcellularLocation>
    <subcellularLocation>
        <location evidence="2">Cytoplasm</location>
    </subcellularLocation>
</comment>
<dbReference type="Gene3D" id="1.25.40.320">
    <property type="entry name" value="Peptidase M1, leukotriene A4 hydrolase/aminopeptidase C-terminal domain"/>
    <property type="match status" value="1"/>
</dbReference>
<dbReference type="PRINTS" id="PR00756">
    <property type="entry name" value="ALADIPTASE"/>
</dbReference>